<evidence type="ECO:0000259" key="3">
    <source>
        <dbReference type="Pfam" id="PF22974"/>
    </source>
</evidence>
<feature type="region of interest" description="Disordered" evidence="1">
    <location>
        <begin position="56"/>
        <end position="101"/>
    </location>
</feature>
<dbReference type="EMBL" id="ML987191">
    <property type="protein sequence ID" value="KAF2253632.1"/>
    <property type="molecule type" value="Genomic_DNA"/>
</dbReference>
<evidence type="ECO:0000313" key="5">
    <source>
        <dbReference type="EMBL" id="KAF2253632.1"/>
    </source>
</evidence>
<dbReference type="InterPro" id="IPR054293">
    <property type="entry name" value="DUF7029"/>
</dbReference>
<feature type="compositionally biased region" description="Low complexity" evidence="1">
    <location>
        <begin position="65"/>
        <end position="79"/>
    </location>
</feature>
<dbReference type="GeneID" id="54585246"/>
<proteinExistence type="predicted"/>
<dbReference type="OrthoDB" id="160645at2759"/>
<organism evidence="5 6">
    <name type="scientific">Trematosphaeria pertusa</name>
    <dbReference type="NCBI Taxonomy" id="390896"/>
    <lineage>
        <taxon>Eukaryota</taxon>
        <taxon>Fungi</taxon>
        <taxon>Dikarya</taxon>
        <taxon>Ascomycota</taxon>
        <taxon>Pezizomycotina</taxon>
        <taxon>Dothideomycetes</taxon>
        <taxon>Pleosporomycetidae</taxon>
        <taxon>Pleosporales</taxon>
        <taxon>Massarineae</taxon>
        <taxon>Trematosphaeriaceae</taxon>
        <taxon>Trematosphaeria</taxon>
    </lineage>
</organism>
<accession>A0A6A6IUR5</accession>
<dbReference type="RefSeq" id="XP_033688636.1">
    <property type="nucleotide sequence ID" value="XM_033831916.1"/>
</dbReference>
<protein>
    <submittedName>
        <fullName evidence="5">Uncharacterized protein</fullName>
    </submittedName>
</protein>
<dbReference type="InterPro" id="IPR055647">
    <property type="entry name" value="DUF7223"/>
</dbReference>
<reference evidence="5" key="1">
    <citation type="journal article" date="2020" name="Stud. Mycol.">
        <title>101 Dothideomycetes genomes: a test case for predicting lifestyles and emergence of pathogens.</title>
        <authorList>
            <person name="Haridas S."/>
            <person name="Albert R."/>
            <person name="Binder M."/>
            <person name="Bloem J."/>
            <person name="Labutti K."/>
            <person name="Salamov A."/>
            <person name="Andreopoulos B."/>
            <person name="Baker S."/>
            <person name="Barry K."/>
            <person name="Bills G."/>
            <person name="Bluhm B."/>
            <person name="Cannon C."/>
            <person name="Castanera R."/>
            <person name="Culley D."/>
            <person name="Daum C."/>
            <person name="Ezra D."/>
            <person name="Gonzalez J."/>
            <person name="Henrissat B."/>
            <person name="Kuo A."/>
            <person name="Liang C."/>
            <person name="Lipzen A."/>
            <person name="Lutzoni F."/>
            <person name="Magnuson J."/>
            <person name="Mondo S."/>
            <person name="Nolan M."/>
            <person name="Ohm R."/>
            <person name="Pangilinan J."/>
            <person name="Park H.-J."/>
            <person name="Ramirez L."/>
            <person name="Alfaro M."/>
            <person name="Sun H."/>
            <person name="Tritt A."/>
            <person name="Yoshinaga Y."/>
            <person name="Zwiers L.-H."/>
            <person name="Turgeon B."/>
            <person name="Goodwin S."/>
            <person name="Spatafora J."/>
            <person name="Crous P."/>
            <person name="Grigoriev I."/>
        </authorList>
    </citation>
    <scope>NUCLEOTIDE SEQUENCE</scope>
    <source>
        <strain evidence="5">CBS 122368</strain>
    </source>
</reference>
<dbReference type="AlphaFoldDB" id="A0A6A6IUR5"/>
<sequence>MRSLLNLVFLSSIVFCLPNGQPTPCESTPSTATSIPETVVPDSVVSSKSKYDHHYGNTTLVPDLPTTSSSFPSTTPDTSEAPCPCATETDEDPSPTPNAWETPKKLALKRDWRLDAGAYTNLKAEKYCKMMYTDGSVQMGNKPALKTPLVWLTMPNMTLPTVQLQNSNRLQSVSCEAGNSGPQKIRMQFNDKGAFEYAWNNWHNEVRPDGDYLLVTEQPGCWDGPDAIQERRFLRATTEEKDEEAMSITCSVESVPLSDAVDEDTLNDLEFGDFDPANDPSGLVVDNNAPGATRPENGTNTQIPLRDPSGDSSFDKTLDYQIGTLDMDTMNANFRQHNFTLDDFFGDSDLPDAATQNLQRRRIGDRLKKLAKKVVAAVKTVATKVVEVVKKVGEAIVEIAKDIGEALNDFFTFDRSFTKGVGFDTTNNAGFVETPFDGLRGIKLLEFDSDSGAEIQIFCVECGAQGDFEIRGALRFSIGKGLEKAEVGITGNMEAALQFGFVGSLSLEGTVNQRSETKEFEKRIVTIPLSPFSIPGILIIGPSASLATGFDLTFEASGKLLAGAIATWGNVEAVLDLKDNDNNKAVGFVPVITPVFEADGSLSVSAGVFLSFKLAVGVDVLNGKFEASAGLVNKPRLAITASTEAEFGLNGTRFTGDCKGVELELGFTHEVSVDFVLGELEKSFVLTTFQGPSFDQCIAIGPQRRGLPTWNKRAPSFPSPPSSLGNTTFDGGIYTSMGNPDGSVHIRYSPNGNVYAVPEAKVPTNVKEQEWSGWFASDESGTITLGDSLGRMFHGYQDTIQQSGVSRLRLHKPNELPRTAWPVVFTALLDDSDNSTALAAQDPTLLLADPAEGVYVPVLCVYEREGVYPKMFMANDTEAGVATLMSNEPAIITSVTGEKVKQCGTMALTNWRTGQEVPAE</sequence>
<dbReference type="Pfam" id="PF23865">
    <property type="entry name" value="DUF7223"/>
    <property type="match status" value="1"/>
</dbReference>
<evidence type="ECO:0000313" key="6">
    <source>
        <dbReference type="Proteomes" id="UP000800094"/>
    </source>
</evidence>
<feature type="domain" description="DUF7223" evidence="4">
    <location>
        <begin position="451"/>
        <end position="678"/>
    </location>
</feature>
<name>A0A6A6IUR5_9PLEO</name>
<feature type="chain" id="PRO_5025363050" evidence="2">
    <location>
        <begin position="17"/>
        <end position="920"/>
    </location>
</feature>
<dbReference type="Proteomes" id="UP000800094">
    <property type="component" value="Unassembled WGS sequence"/>
</dbReference>
<evidence type="ECO:0000256" key="2">
    <source>
        <dbReference type="SAM" id="SignalP"/>
    </source>
</evidence>
<gene>
    <name evidence="5" type="ORF">BU26DRAFT_548052</name>
</gene>
<feature type="domain" description="DUF7029" evidence="3">
    <location>
        <begin position="155"/>
        <end position="263"/>
    </location>
</feature>
<feature type="region of interest" description="Disordered" evidence="1">
    <location>
        <begin position="287"/>
        <end position="310"/>
    </location>
</feature>
<keyword evidence="6" id="KW-1185">Reference proteome</keyword>
<dbReference type="Pfam" id="PF22974">
    <property type="entry name" value="DUF7029"/>
    <property type="match status" value="1"/>
</dbReference>
<feature type="signal peptide" evidence="2">
    <location>
        <begin position="1"/>
        <end position="16"/>
    </location>
</feature>
<keyword evidence="2" id="KW-0732">Signal</keyword>
<evidence type="ECO:0000256" key="1">
    <source>
        <dbReference type="SAM" id="MobiDB-lite"/>
    </source>
</evidence>
<evidence type="ECO:0000259" key="4">
    <source>
        <dbReference type="Pfam" id="PF23865"/>
    </source>
</evidence>